<keyword evidence="8" id="KW-0539">Nucleus</keyword>
<dbReference type="OrthoDB" id="885191at2759"/>
<proteinExistence type="predicted"/>
<feature type="coiled-coil region" evidence="10">
    <location>
        <begin position="1227"/>
        <end position="1276"/>
    </location>
</feature>
<keyword evidence="3" id="KW-0677">Repeat</keyword>
<dbReference type="OMA" id="DYSHATW"/>
<feature type="compositionally biased region" description="Basic and acidic residues" evidence="11">
    <location>
        <begin position="1018"/>
        <end position="1033"/>
    </location>
</feature>
<dbReference type="InterPro" id="IPR019787">
    <property type="entry name" value="Znf_PHD-finger"/>
</dbReference>
<evidence type="ECO:0000256" key="7">
    <source>
        <dbReference type="ARBA" id="ARBA00022840"/>
    </source>
</evidence>
<dbReference type="PROSITE" id="PS51194">
    <property type="entry name" value="HELICASE_CTER"/>
    <property type="match status" value="1"/>
</dbReference>
<feature type="domain" description="PHD-type" evidence="13">
    <location>
        <begin position="152"/>
        <end position="201"/>
    </location>
</feature>
<dbReference type="STRING" id="1590841.A0A2R6PWL7"/>
<dbReference type="SUPFAM" id="SSF52540">
    <property type="entry name" value="P-loop containing nucleoside triphosphate hydrolases"/>
    <property type="match status" value="2"/>
</dbReference>
<dbReference type="PROSITE" id="PS50016">
    <property type="entry name" value="ZF_PHD_2"/>
    <property type="match status" value="1"/>
</dbReference>
<dbReference type="InterPro" id="IPR000953">
    <property type="entry name" value="Chromo/chromo_shadow_dom"/>
</dbReference>
<keyword evidence="15" id="KW-0347">Helicase</keyword>
<feature type="region of interest" description="Disordered" evidence="11">
    <location>
        <begin position="1158"/>
        <end position="1185"/>
    </location>
</feature>
<evidence type="ECO:0000259" key="13">
    <source>
        <dbReference type="PROSITE" id="PS50016"/>
    </source>
</evidence>
<keyword evidence="4" id="KW-0547">Nucleotide-binding</keyword>
<dbReference type="Gene3D" id="3.30.40.10">
    <property type="entry name" value="Zinc/RING finger domain, C3HC4 (zinc finger)"/>
    <property type="match status" value="1"/>
</dbReference>
<dbReference type="GO" id="GO:0005634">
    <property type="term" value="C:nucleus"/>
    <property type="evidence" value="ECO:0007669"/>
    <property type="project" value="UniProtKB-SubCell"/>
</dbReference>
<dbReference type="InterPro" id="IPR038718">
    <property type="entry name" value="SNF2-like_sf"/>
</dbReference>
<dbReference type="InterPro" id="IPR019786">
    <property type="entry name" value="Zinc_finger_PHD-type_CS"/>
</dbReference>
<dbReference type="Pfam" id="PF00628">
    <property type="entry name" value="PHD"/>
    <property type="match status" value="1"/>
</dbReference>
<evidence type="ECO:0000256" key="6">
    <source>
        <dbReference type="ARBA" id="ARBA00022833"/>
    </source>
</evidence>
<evidence type="ECO:0000313" key="15">
    <source>
        <dbReference type="EMBL" id="PSR98158.1"/>
    </source>
</evidence>
<evidence type="ECO:0000256" key="5">
    <source>
        <dbReference type="ARBA" id="ARBA00022771"/>
    </source>
</evidence>
<evidence type="ECO:0000256" key="9">
    <source>
        <dbReference type="PROSITE-ProRule" id="PRU00146"/>
    </source>
</evidence>
<accession>A0A2R6PWL7</accession>
<dbReference type="PANTHER" id="PTHR45623">
    <property type="entry name" value="CHROMODOMAIN-HELICASE-DNA-BINDING PROTEIN 3-RELATED-RELATED"/>
    <property type="match status" value="1"/>
</dbReference>
<dbReference type="EMBL" id="NKQK01000022">
    <property type="protein sequence ID" value="PSR98158.1"/>
    <property type="molecule type" value="Genomic_DNA"/>
</dbReference>
<feature type="compositionally biased region" description="Polar residues" evidence="11">
    <location>
        <begin position="1072"/>
        <end position="1081"/>
    </location>
</feature>
<dbReference type="InParanoid" id="A0A2R6PWL7"/>
<protein>
    <submittedName>
        <fullName evidence="15">Helicase protein</fullName>
    </submittedName>
</protein>
<reference evidence="16" key="2">
    <citation type="journal article" date="2018" name="BMC Genomics">
        <title>A manually annotated Actinidia chinensis var. chinensis (kiwifruit) genome highlights the challenges associated with draft genomes and gene prediction in plants.</title>
        <authorList>
            <person name="Pilkington S.M."/>
            <person name="Crowhurst R."/>
            <person name="Hilario E."/>
            <person name="Nardozza S."/>
            <person name="Fraser L."/>
            <person name="Peng Y."/>
            <person name="Gunaseelan K."/>
            <person name="Simpson R."/>
            <person name="Tahir J."/>
            <person name="Deroles S.C."/>
            <person name="Templeton K."/>
            <person name="Luo Z."/>
            <person name="Davy M."/>
            <person name="Cheng C."/>
            <person name="McNeilage M."/>
            <person name="Scaglione D."/>
            <person name="Liu Y."/>
            <person name="Zhang Q."/>
            <person name="Datson P."/>
            <person name="De Silva N."/>
            <person name="Gardiner S.E."/>
            <person name="Bassett H."/>
            <person name="Chagne D."/>
            <person name="McCallum J."/>
            <person name="Dzierzon H."/>
            <person name="Deng C."/>
            <person name="Wang Y.Y."/>
            <person name="Barron L."/>
            <person name="Manako K."/>
            <person name="Bowen J."/>
            <person name="Foster T.M."/>
            <person name="Erridge Z.A."/>
            <person name="Tiffin H."/>
            <person name="Waite C.N."/>
            <person name="Davies K.M."/>
            <person name="Grierson E.P."/>
            <person name="Laing W.A."/>
            <person name="Kirk R."/>
            <person name="Chen X."/>
            <person name="Wood M."/>
            <person name="Montefiori M."/>
            <person name="Brummell D.A."/>
            <person name="Schwinn K.E."/>
            <person name="Catanach A."/>
            <person name="Fullerton C."/>
            <person name="Li D."/>
            <person name="Meiyalaghan S."/>
            <person name="Nieuwenhuizen N."/>
            <person name="Read N."/>
            <person name="Prakash R."/>
            <person name="Hunter D."/>
            <person name="Zhang H."/>
            <person name="McKenzie M."/>
            <person name="Knabel M."/>
            <person name="Harris A."/>
            <person name="Allan A.C."/>
            <person name="Gleave A."/>
            <person name="Chen A."/>
            <person name="Janssen B.J."/>
            <person name="Plunkett B."/>
            <person name="Ampomah-Dwamena C."/>
            <person name="Voogd C."/>
            <person name="Leif D."/>
            <person name="Lafferty D."/>
            <person name="Souleyre E.J.F."/>
            <person name="Varkonyi-Gasic E."/>
            <person name="Gambi F."/>
            <person name="Hanley J."/>
            <person name="Yao J.L."/>
            <person name="Cheung J."/>
            <person name="David K.M."/>
            <person name="Warren B."/>
            <person name="Marsh K."/>
            <person name="Snowden K.C."/>
            <person name="Lin-Wang K."/>
            <person name="Brian L."/>
            <person name="Martinez-Sanchez M."/>
            <person name="Wang M."/>
            <person name="Ileperuma N."/>
            <person name="Macnee N."/>
            <person name="Campin R."/>
            <person name="McAtee P."/>
            <person name="Drummond R.S.M."/>
            <person name="Espley R.V."/>
            <person name="Ireland H.S."/>
            <person name="Wu R."/>
            <person name="Atkinson R.G."/>
            <person name="Karunairetnam S."/>
            <person name="Bulley S."/>
            <person name="Chunkath S."/>
            <person name="Hanley Z."/>
            <person name="Storey R."/>
            <person name="Thrimawithana A.H."/>
            <person name="Thomson S."/>
            <person name="David C."/>
            <person name="Testolin R."/>
            <person name="Huang H."/>
            <person name="Hellens R.P."/>
            <person name="Schaffer R.J."/>
        </authorList>
    </citation>
    <scope>NUCLEOTIDE SEQUENCE [LARGE SCALE GENOMIC DNA]</scope>
    <source>
        <strain evidence="16">cv. Red5</strain>
    </source>
</reference>
<keyword evidence="16" id="KW-1185">Reference proteome</keyword>
<dbReference type="PROSITE" id="PS01359">
    <property type="entry name" value="ZF_PHD_1"/>
    <property type="match status" value="1"/>
</dbReference>
<evidence type="ECO:0000256" key="4">
    <source>
        <dbReference type="ARBA" id="ARBA00022741"/>
    </source>
</evidence>
<keyword evidence="15" id="KW-0378">Hydrolase</keyword>
<dbReference type="Proteomes" id="UP000241394">
    <property type="component" value="Chromosome LG22"/>
</dbReference>
<reference evidence="15 16" key="1">
    <citation type="submission" date="2017-07" db="EMBL/GenBank/DDBJ databases">
        <title>An improved, manually edited Actinidia chinensis var. chinensis (kiwifruit) genome highlights the challenges associated with draft genomes and gene prediction in plants.</title>
        <authorList>
            <person name="Pilkington S."/>
            <person name="Crowhurst R."/>
            <person name="Hilario E."/>
            <person name="Nardozza S."/>
            <person name="Fraser L."/>
            <person name="Peng Y."/>
            <person name="Gunaseelan K."/>
            <person name="Simpson R."/>
            <person name="Tahir J."/>
            <person name="Deroles S."/>
            <person name="Templeton K."/>
            <person name="Luo Z."/>
            <person name="Davy M."/>
            <person name="Cheng C."/>
            <person name="Mcneilage M."/>
            <person name="Scaglione D."/>
            <person name="Liu Y."/>
            <person name="Zhang Q."/>
            <person name="Datson P."/>
            <person name="De Silva N."/>
            <person name="Gardiner S."/>
            <person name="Bassett H."/>
            <person name="Chagne D."/>
            <person name="Mccallum J."/>
            <person name="Dzierzon H."/>
            <person name="Deng C."/>
            <person name="Wang Y.-Y."/>
            <person name="Barron N."/>
            <person name="Manako K."/>
            <person name="Bowen J."/>
            <person name="Foster T."/>
            <person name="Erridge Z."/>
            <person name="Tiffin H."/>
            <person name="Waite C."/>
            <person name="Davies K."/>
            <person name="Grierson E."/>
            <person name="Laing W."/>
            <person name="Kirk R."/>
            <person name="Chen X."/>
            <person name="Wood M."/>
            <person name="Montefiori M."/>
            <person name="Brummell D."/>
            <person name="Schwinn K."/>
            <person name="Catanach A."/>
            <person name="Fullerton C."/>
            <person name="Li D."/>
            <person name="Meiyalaghan S."/>
            <person name="Nieuwenhuizen N."/>
            <person name="Read N."/>
            <person name="Prakash R."/>
            <person name="Hunter D."/>
            <person name="Zhang H."/>
            <person name="Mckenzie M."/>
            <person name="Knabel M."/>
            <person name="Harris A."/>
            <person name="Allan A."/>
            <person name="Chen A."/>
            <person name="Janssen B."/>
            <person name="Plunkett B."/>
            <person name="Dwamena C."/>
            <person name="Voogd C."/>
            <person name="Leif D."/>
            <person name="Lafferty D."/>
            <person name="Souleyre E."/>
            <person name="Varkonyi-Gasic E."/>
            <person name="Gambi F."/>
            <person name="Hanley J."/>
            <person name="Yao J.-L."/>
            <person name="Cheung J."/>
            <person name="David K."/>
            <person name="Warren B."/>
            <person name="Marsh K."/>
            <person name="Snowden K."/>
            <person name="Lin-Wang K."/>
            <person name="Brian L."/>
            <person name="Martinez-Sanchez M."/>
            <person name="Wang M."/>
            <person name="Ileperuma N."/>
            <person name="Macnee N."/>
            <person name="Campin R."/>
            <person name="Mcatee P."/>
            <person name="Drummond R."/>
            <person name="Espley R."/>
            <person name="Ireland H."/>
            <person name="Wu R."/>
            <person name="Atkinson R."/>
            <person name="Karunairetnam S."/>
            <person name="Bulley S."/>
            <person name="Chunkath S."/>
            <person name="Hanley Z."/>
            <person name="Storey R."/>
            <person name="Thrimawithana A."/>
            <person name="Thomson S."/>
            <person name="David C."/>
            <person name="Testolin R."/>
        </authorList>
    </citation>
    <scope>NUCLEOTIDE SEQUENCE [LARGE SCALE GENOMIC DNA]</scope>
    <source>
        <strain evidence="16">cv. Red5</strain>
        <tissue evidence="15">Young leaf</tissue>
    </source>
</reference>
<name>A0A2R6PWL7_ACTCC</name>
<dbReference type="InterPro" id="IPR013083">
    <property type="entry name" value="Znf_RING/FYVE/PHD"/>
</dbReference>
<evidence type="ECO:0000256" key="11">
    <source>
        <dbReference type="SAM" id="MobiDB-lite"/>
    </source>
</evidence>
<dbReference type="InterPro" id="IPR001965">
    <property type="entry name" value="Znf_PHD"/>
</dbReference>
<comment type="caution">
    <text evidence="15">The sequence shown here is derived from an EMBL/GenBank/DDBJ whole genome shotgun (WGS) entry which is preliminary data.</text>
</comment>
<organism evidence="15 16">
    <name type="scientific">Actinidia chinensis var. chinensis</name>
    <name type="common">Chinese soft-hair kiwi</name>
    <dbReference type="NCBI Taxonomy" id="1590841"/>
    <lineage>
        <taxon>Eukaryota</taxon>
        <taxon>Viridiplantae</taxon>
        <taxon>Streptophyta</taxon>
        <taxon>Embryophyta</taxon>
        <taxon>Tracheophyta</taxon>
        <taxon>Spermatophyta</taxon>
        <taxon>Magnoliopsida</taxon>
        <taxon>eudicotyledons</taxon>
        <taxon>Gunneridae</taxon>
        <taxon>Pentapetalae</taxon>
        <taxon>asterids</taxon>
        <taxon>Ericales</taxon>
        <taxon>Actinidiaceae</taxon>
        <taxon>Actinidia</taxon>
    </lineage>
</organism>
<evidence type="ECO:0000256" key="1">
    <source>
        <dbReference type="ARBA" id="ARBA00004123"/>
    </source>
</evidence>
<evidence type="ECO:0000256" key="2">
    <source>
        <dbReference type="ARBA" id="ARBA00022723"/>
    </source>
</evidence>
<dbReference type="Gene3D" id="3.40.50.300">
    <property type="entry name" value="P-loop containing nucleotide triphosphate hydrolases"/>
    <property type="match status" value="1"/>
</dbReference>
<keyword evidence="10" id="KW-0175">Coiled coil</keyword>
<feature type="compositionally biased region" description="Polar residues" evidence="11">
    <location>
        <begin position="1158"/>
        <end position="1168"/>
    </location>
</feature>
<keyword evidence="5 9" id="KW-0863">Zinc-finger</keyword>
<dbReference type="SMART" id="SM00249">
    <property type="entry name" value="PHD"/>
    <property type="match status" value="1"/>
</dbReference>
<feature type="region of interest" description="Disordered" evidence="11">
    <location>
        <begin position="1006"/>
        <end position="1084"/>
    </location>
</feature>
<dbReference type="GO" id="GO:0004386">
    <property type="term" value="F:helicase activity"/>
    <property type="evidence" value="ECO:0007669"/>
    <property type="project" value="UniProtKB-KW"/>
</dbReference>
<dbReference type="InterPro" id="IPR001650">
    <property type="entry name" value="Helicase_C-like"/>
</dbReference>
<dbReference type="PROSITE" id="PS50013">
    <property type="entry name" value="CHROMO_2"/>
    <property type="match status" value="2"/>
</dbReference>
<dbReference type="Gene3D" id="6.10.250.1310">
    <property type="match status" value="1"/>
</dbReference>
<evidence type="ECO:0000256" key="10">
    <source>
        <dbReference type="SAM" id="Coils"/>
    </source>
</evidence>
<dbReference type="SUPFAM" id="SSF57903">
    <property type="entry name" value="FYVE/PHD zinc finger"/>
    <property type="match status" value="1"/>
</dbReference>
<dbReference type="InterPro" id="IPR023780">
    <property type="entry name" value="Chromo_domain"/>
</dbReference>
<evidence type="ECO:0000259" key="12">
    <source>
        <dbReference type="PROSITE" id="PS50013"/>
    </source>
</evidence>
<dbReference type="GO" id="GO:0042393">
    <property type="term" value="F:histone binding"/>
    <property type="evidence" value="ECO:0007669"/>
    <property type="project" value="TreeGrafter"/>
</dbReference>
<dbReference type="Pfam" id="PF00271">
    <property type="entry name" value="Helicase_C"/>
    <property type="match status" value="1"/>
</dbReference>
<dbReference type="GO" id="GO:0000785">
    <property type="term" value="C:chromatin"/>
    <property type="evidence" value="ECO:0007669"/>
    <property type="project" value="TreeGrafter"/>
</dbReference>
<dbReference type="PANTHER" id="PTHR45623:SF51">
    <property type="entry name" value="DNA HELICASE CHROMATIN REGULATOR PHD FAMILY-RELATED"/>
    <property type="match status" value="1"/>
</dbReference>
<dbReference type="GO" id="GO:0016887">
    <property type="term" value="F:ATP hydrolysis activity"/>
    <property type="evidence" value="ECO:0007669"/>
    <property type="project" value="TreeGrafter"/>
</dbReference>
<dbReference type="Gene3D" id="2.40.50.40">
    <property type="match status" value="2"/>
</dbReference>
<dbReference type="FunCoup" id="A0A2R6PWL7">
    <property type="interactions" value="1505"/>
</dbReference>
<dbReference type="Gene3D" id="3.40.50.10810">
    <property type="entry name" value="Tandem AAA-ATPase domain"/>
    <property type="match status" value="1"/>
</dbReference>
<dbReference type="SMART" id="SM00298">
    <property type="entry name" value="CHROMO"/>
    <property type="match status" value="2"/>
</dbReference>
<dbReference type="GO" id="GO:0008270">
    <property type="term" value="F:zinc ion binding"/>
    <property type="evidence" value="ECO:0007669"/>
    <property type="project" value="UniProtKB-KW"/>
</dbReference>
<feature type="domain" description="Helicase C-terminal" evidence="14">
    <location>
        <begin position="683"/>
        <end position="846"/>
    </location>
</feature>
<keyword evidence="2" id="KW-0479">Metal-binding</keyword>
<evidence type="ECO:0000313" key="16">
    <source>
        <dbReference type="Proteomes" id="UP000241394"/>
    </source>
</evidence>
<dbReference type="SUPFAM" id="SSF54160">
    <property type="entry name" value="Chromo domain-like"/>
    <property type="match status" value="2"/>
</dbReference>
<dbReference type="InterPro" id="IPR016197">
    <property type="entry name" value="Chromo-like_dom_sf"/>
</dbReference>
<dbReference type="Gramene" id="PSR98158">
    <property type="protein sequence ID" value="PSR98158"/>
    <property type="gene ID" value="CEY00_Acc24756"/>
</dbReference>
<dbReference type="InterPro" id="IPR000330">
    <property type="entry name" value="SNF2_N"/>
</dbReference>
<dbReference type="GO" id="GO:0005524">
    <property type="term" value="F:ATP binding"/>
    <property type="evidence" value="ECO:0007669"/>
    <property type="project" value="UniProtKB-KW"/>
</dbReference>
<feature type="domain" description="Chromo" evidence="12">
    <location>
        <begin position="212"/>
        <end position="278"/>
    </location>
</feature>
<dbReference type="InterPro" id="IPR027417">
    <property type="entry name" value="P-loop_NTPase"/>
</dbReference>
<dbReference type="GO" id="GO:0140658">
    <property type="term" value="F:ATP-dependent chromatin remodeler activity"/>
    <property type="evidence" value="ECO:0007669"/>
    <property type="project" value="TreeGrafter"/>
</dbReference>
<dbReference type="Pfam" id="PF00176">
    <property type="entry name" value="SNF2-rel_dom"/>
    <property type="match status" value="1"/>
</dbReference>
<evidence type="ECO:0000259" key="14">
    <source>
        <dbReference type="PROSITE" id="PS51194"/>
    </source>
</evidence>
<dbReference type="GO" id="GO:0003682">
    <property type="term" value="F:chromatin binding"/>
    <property type="evidence" value="ECO:0007669"/>
    <property type="project" value="TreeGrafter"/>
</dbReference>
<gene>
    <name evidence="15" type="ORF">CEY00_Acc24756</name>
</gene>
<dbReference type="Pfam" id="PF00385">
    <property type="entry name" value="Chromo"/>
    <property type="match status" value="1"/>
</dbReference>
<feature type="domain" description="Chromo" evidence="12">
    <location>
        <begin position="284"/>
        <end position="357"/>
    </location>
</feature>
<keyword evidence="7" id="KW-0067">ATP-binding</keyword>
<sequence>MKMTNSEKPSKLDTEELVKHDKQGLDPVCESFRRKRLNAHTYKELLRSLAIKAKTTDALLPRNKRSGEGGFIIESNGSKEVDKNAADSSSACLKNQRLNAKVGNDLSCVTCVSLSKDGMDLEAGLSFKCSKERIDDIRSTQSELNVETDGEHITCAICMLGGELLSCDGLECKRSFHLSCVDPPLSYAPPGSWHCILCVQKKIQFGVHSVSEGVESILDAKEVKSDHEVQRQKQYLVKYKGLAHVHNRWIAESQMLLEHPVLCARYKKYQYTRWKIEWTLPQRLLQKRLLCFCDDYLHEHHGEDSDCHYEWLVKWNGLGYEHATWELDNAAFMKSSKALKLMEDFEIRHKNEKRCFSKEDKGEEITFSELSELKSGVLPRMQNEYVHHIGKLCECWQRRKNAVVFDDQERVVKMILFILSLRDNTLPFLIITTSSSLSVWEAEFSKCASSINTVVYKGSKDIRAIIRALEFYNEEGCVMPQVLLSPPDVVAEDLRILEGIKWGVIVVDECQRPRISVHLKQLKALTADTKLLLVNGKIKDRRLEYLNLLSFLDSGLEGLIENASEDDPIYDILELKERLACLVAFECKLPTSKFVEYWVPVRLSNVQLEQYCSALLSNSMLLCSSLRNGSVDSLREILIWTRKCCNHPYLVDTDHSLRGSVTRDCPVGEHFDADIEVSGKLQLLDKLLLQIKELGLRVLILFQSISGSGISIGDILDDFVHQRFGKDSYVRIDGGEIVPSKKQAALDLFNDKKSDKFVFLIGSRACLRSIKLSCVDTIILFDSDWDPLNDIRALEKITIHSQFEQLKVFRLYSSYTVEEKVLILAKQGLTLDSNIRNVSRSTCHMMLAWGALHLFNKLDDFHGYDALVSHSIITSEESYMSDVVSEFSALLPHNGENRNPNNSIILEVQMTEQAYSQNISLPGEVEAQSTDNVSLIQRLLQNESPPVFWSNLLEGRHPRWKFLLGSSPQLKRRTQRSDDLSKETELIENVGTRKWKMEVSNNSELICSKPRMNKKRKLDAGGKDSKQAGERTSSRKSKSLQYSTDKMDDPNAPSDSINVPPVAHDISRESDGTNGSTSKQGIVTEVRPRYRAVTSINGEAPTSELIVTSLPTMQPQVFQDHGSKEHPHQLPVSTDLPSTEFGVVSVLASIDVLNHQSNRSHASDQQAQVPIHPTREDSTGSNNSSVSQLTTAVSLQPSIGLTVGAIAPAVLDGHNQYACSDPLQMEMERTQKDKEQAIKIHEDMKLQLKAECEKEIDETRKKYDKLLQRVETALLQKERDLEIYYNKVYANKLLAEALTHKYENVKAAGSKVNVPGLMNLISHLYLQHAAATLSLEQSSENLPMAGPPVPHTVQVVNHYSPAVITLDPEQSNSTLPITGSPEIPLVQMVDHSSTFQQTAARMTMEPEQSLGTVPMTGLAVPPPVQTVTRASASQRTSGGTTMGHKQPASVLWDPFRPSPHWPSSNPVIHYRGNIGSGCEFRSPAPHLRHSRPSPELSPLYHPILSNGMPNLQAPTESSVTSSGPTQATELLTFRPWGISQPGNNAGSPSNQCSPSGSRLPINIIKLPASDLLSEFSTLLKLESA</sequence>
<dbReference type="GO" id="GO:0003677">
    <property type="term" value="F:DNA binding"/>
    <property type="evidence" value="ECO:0007669"/>
    <property type="project" value="TreeGrafter"/>
</dbReference>
<keyword evidence="6" id="KW-0862">Zinc</keyword>
<evidence type="ECO:0000256" key="3">
    <source>
        <dbReference type="ARBA" id="ARBA00022737"/>
    </source>
</evidence>
<dbReference type="InterPro" id="IPR011011">
    <property type="entry name" value="Znf_FYVE_PHD"/>
</dbReference>
<evidence type="ECO:0000256" key="8">
    <source>
        <dbReference type="ARBA" id="ARBA00023242"/>
    </source>
</evidence>
<comment type="subcellular location">
    <subcellularLocation>
        <location evidence="1">Nucleus</location>
    </subcellularLocation>
</comment>